<keyword evidence="5 6" id="KW-0472">Membrane</keyword>
<feature type="transmembrane region" description="Helical" evidence="6">
    <location>
        <begin position="40"/>
        <end position="65"/>
    </location>
</feature>
<evidence type="ECO:0000256" key="4">
    <source>
        <dbReference type="ARBA" id="ARBA00022989"/>
    </source>
</evidence>
<evidence type="ECO:0000256" key="1">
    <source>
        <dbReference type="ARBA" id="ARBA00004651"/>
    </source>
</evidence>
<dbReference type="GO" id="GO:0015171">
    <property type="term" value="F:amino acid transmembrane transporter activity"/>
    <property type="evidence" value="ECO:0007669"/>
    <property type="project" value="TreeGrafter"/>
</dbReference>
<dbReference type="KEGG" id="naci:NUH88_03700"/>
<organism evidence="7 8">
    <name type="scientific">Nisaea acidiphila</name>
    <dbReference type="NCBI Taxonomy" id="1862145"/>
    <lineage>
        <taxon>Bacteria</taxon>
        <taxon>Pseudomonadati</taxon>
        <taxon>Pseudomonadota</taxon>
        <taxon>Alphaproteobacteria</taxon>
        <taxon>Rhodospirillales</taxon>
        <taxon>Thalassobaculaceae</taxon>
        <taxon>Nisaea</taxon>
    </lineage>
</organism>
<accession>A0A9J7AVI2</accession>
<feature type="transmembrane region" description="Helical" evidence="6">
    <location>
        <begin position="71"/>
        <end position="92"/>
    </location>
</feature>
<feature type="transmembrane region" description="Helical" evidence="6">
    <location>
        <begin position="6"/>
        <end position="28"/>
    </location>
</feature>
<dbReference type="GO" id="GO:0005886">
    <property type="term" value="C:plasma membrane"/>
    <property type="evidence" value="ECO:0007669"/>
    <property type="project" value="UniProtKB-SubCell"/>
</dbReference>
<dbReference type="PANTHER" id="PTHR30086:SF20">
    <property type="entry name" value="ARGININE EXPORTER PROTEIN ARGO-RELATED"/>
    <property type="match status" value="1"/>
</dbReference>
<dbReference type="PIRSF" id="PIRSF006324">
    <property type="entry name" value="LeuE"/>
    <property type="match status" value="1"/>
</dbReference>
<evidence type="ECO:0000256" key="5">
    <source>
        <dbReference type="ARBA" id="ARBA00023136"/>
    </source>
</evidence>
<dbReference type="InterPro" id="IPR001123">
    <property type="entry name" value="LeuE-type"/>
</dbReference>
<proteinExistence type="predicted"/>
<keyword evidence="4 6" id="KW-1133">Transmembrane helix</keyword>
<evidence type="ECO:0000313" key="8">
    <source>
        <dbReference type="Proteomes" id="UP001060336"/>
    </source>
</evidence>
<protein>
    <submittedName>
        <fullName evidence="7">LysE family translocator</fullName>
    </submittedName>
</protein>
<sequence>MTLETALAFALGMVILTLTPGPSMLTTIAKSLASGFWTGFQYNIGVCIGDLIFLMLAIFGLQIVAELLGEVFFVVKIVGAAYLLWLGVKLWLTKPVPLEARPVTSKGPLKEVMAGILITLGNPKVILFYGALLPTFVDLDSLVASDIAILSGIVVAAIVLVNNFYGLMAARARKVFRSARAVQVLNRGAGSVMIGAGVFIVTR</sequence>
<evidence type="ECO:0000256" key="6">
    <source>
        <dbReference type="SAM" id="Phobius"/>
    </source>
</evidence>
<evidence type="ECO:0000256" key="3">
    <source>
        <dbReference type="ARBA" id="ARBA00022692"/>
    </source>
</evidence>
<dbReference type="Pfam" id="PF01810">
    <property type="entry name" value="LysE"/>
    <property type="match status" value="1"/>
</dbReference>
<feature type="transmembrane region" description="Helical" evidence="6">
    <location>
        <begin position="147"/>
        <end position="172"/>
    </location>
</feature>
<reference evidence="7" key="1">
    <citation type="submission" date="2022-08" db="EMBL/GenBank/DDBJ databases">
        <title>Nisaea acidiphila sp. nov., isolated from a marine algal debris and emended description of the genus Nisaea Urios et al. 2008.</title>
        <authorList>
            <person name="Kwon K."/>
        </authorList>
    </citation>
    <scope>NUCLEOTIDE SEQUENCE</scope>
    <source>
        <strain evidence="7">MEBiC11861</strain>
    </source>
</reference>
<dbReference type="PANTHER" id="PTHR30086">
    <property type="entry name" value="ARGININE EXPORTER PROTEIN ARGO"/>
    <property type="match status" value="1"/>
</dbReference>
<feature type="transmembrane region" description="Helical" evidence="6">
    <location>
        <begin position="184"/>
        <end position="202"/>
    </location>
</feature>
<gene>
    <name evidence="7" type="ORF">NUH88_03700</name>
</gene>
<evidence type="ECO:0000313" key="7">
    <source>
        <dbReference type="EMBL" id="UUX50810.1"/>
    </source>
</evidence>
<dbReference type="RefSeq" id="WP_257770047.1">
    <property type="nucleotide sequence ID" value="NZ_CP102480.1"/>
</dbReference>
<name>A0A9J7AVI2_9PROT</name>
<dbReference type="EMBL" id="CP102480">
    <property type="protein sequence ID" value="UUX50810.1"/>
    <property type="molecule type" value="Genomic_DNA"/>
</dbReference>
<dbReference type="AlphaFoldDB" id="A0A9J7AVI2"/>
<keyword evidence="8" id="KW-1185">Reference proteome</keyword>
<keyword evidence="2" id="KW-1003">Cell membrane</keyword>
<dbReference type="Proteomes" id="UP001060336">
    <property type="component" value="Chromosome"/>
</dbReference>
<evidence type="ECO:0000256" key="2">
    <source>
        <dbReference type="ARBA" id="ARBA00022475"/>
    </source>
</evidence>
<keyword evidence="3 6" id="KW-0812">Transmembrane</keyword>
<comment type="subcellular location">
    <subcellularLocation>
        <location evidence="1">Cell membrane</location>
        <topology evidence="1">Multi-pass membrane protein</topology>
    </subcellularLocation>
</comment>